<sequence length="74" mass="8606">MEIRNKQANKTARFNEVRPISLPTSSESFTFTNERFTQVQDYTAQIYTQFEHSSLYPTRALVSNRIPLVHPLST</sequence>
<dbReference type="AlphaFoldDB" id="A0A2P6SMA5"/>
<evidence type="ECO:0000313" key="2">
    <source>
        <dbReference type="Proteomes" id="UP000238479"/>
    </source>
</evidence>
<comment type="caution">
    <text evidence="1">The sequence shown here is derived from an EMBL/GenBank/DDBJ whole genome shotgun (WGS) entry which is preliminary data.</text>
</comment>
<dbReference type="Proteomes" id="UP000238479">
    <property type="component" value="Chromosome 1"/>
</dbReference>
<accession>A0A2P6SMA5</accession>
<name>A0A2P6SMA5_ROSCH</name>
<dbReference type="Gramene" id="PRQ59814">
    <property type="protein sequence ID" value="PRQ59814"/>
    <property type="gene ID" value="RchiOBHm_Chr1g0374331"/>
</dbReference>
<protein>
    <submittedName>
        <fullName evidence="1">Uncharacterized protein</fullName>
    </submittedName>
</protein>
<reference evidence="1 2" key="1">
    <citation type="journal article" date="2018" name="Nat. Genet.">
        <title>The Rosa genome provides new insights in the design of modern roses.</title>
        <authorList>
            <person name="Bendahmane M."/>
        </authorList>
    </citation>
    <scope>NUCLEOTIDE SEQUENCE [LARGE SCALE GENOMIC DNA]</scope>
    <source>
        <strain evidence="2">cv. Old Blush</strain>
    </source>
</reference>
<dbReference type="EMBL" id="PDCK01000039">
    <property type="protein sequence ID" value="PRQ59814.1"/>
    <property type="molecule type" value="Genomic_DNA"/>
</dbReference>
<evidence type="ECO:0000313" key="1">
    <source>
        <dbReference type="EMBL" id="PRQ59814.1"/>
    </source>
</evidence>
<organism evidence="1 2">
    <name type="scientific">Rosa chinensis</name>
    <name type="common">China rose</name>
    <dbReference type="NCBI Taxonomy" id="74649"/>
    <lineage>
        <taxon>Eukaryota</taxon>
        <taxon>Viridiplantae</taxon>
        <taxon>Streptophyta</taxon>
        <taxon>Embryophyta</taxon>
        <taxon>Tracheophyta</taxon>
        <taxon>Spermatophyta</taxon>
        <taxon>Magnoliopsida</taxon>
        <taxon>eudicotyledons</taxon>
        <taxon>Gunneridae</taxon>
        <taxon>Pentapetalae</taxon>
        <taxon>rosids</taxon>
        <taxon>fabids</taxon>
        <taxon>Rosales</taxon>
        <taxon>Rosaceae</taxon>
        <taxon>Rosoideae</taxon>
        <taxon>Rosoideae incertae sedis</taxon>
        <taxon>Rosa</taxon>
    </lineage>
</organism>
<proteinExistence type="predicted"/>
<gene>
    <name evidence="1" type="ORF">RchiOBHm_Chr1g0374331</name>
</gene>
<keyword evidence="2" id="KW-1185">Reference proteome</keyword>